<proteinExistence type="predicted"/>
<comment type="caution">
    <text evidence="1">The sequence shown here is derived from an EMBL/GenBank/DDBJ whole genome shotgun (WGS) entry which is preliminary data.</text>
</comment>
<name>A0A2A2F7D9_9EURY</name>
<keyword evidence="2" id="KW-1185">Reference proteome</keyword>
<dbReference type="Proteomes" id="UP000218083">
    <property type="component" value="Unassembled WGS sequence"/>
</dbReference>
<accession>A0A2A2F7D9</accession>
<organism evidence="1 2">
    <name type="scientific">Halorubrum salipaludis</name>
    <dbReference type="NCBI Taxonomy" id="2032630"/>
    <lineage>
        <taxon>Archaea</taxon>
        <taxon>Methanobacteriati</taxon>
        <taxon>Methanobacteriota</taxon>
        <taxon>Stenosarchaea group</taxon>
        <taxon>Halobacteria</taxon>
        <taxon>Halobacteriales</taxon>
        <taxon>Haloferacaceae</taxon>
        <taxon>Halorubrum</taxon>
    </lineage>
</organism>
<dbReference type="EMBL" id="NSKC01000010">
    <property type="protein sequence ID" value="PAU81481.1"/>
    <property type="molecule type" value="Genomic_DNA"/>
</dbReference>
<dbReference type="AlphaFoldDB" id="A0A2A2F7D9"/>
<sequence>MGLRLLVNYWLDWQPFESAMARDTESQQVTRYICIVDRLVWVVVEPASRNPVVNREITTEFLAVSFTAHTAAQAGLVVTGDDLLTNLWPVRAKRNYLSI</sequence>
<evidence type="ECO:0000313" key="2">
    <source>
        <dbReference type="Proteomes" id="UP000218083"/>
    </source>
</evidence>
<evidence type="ECO:0000313" key="1">
    <source>
        <dbReference type="EMBL" id="PAU81481.1"/>
    </source>
</evidence>
<gene>
    <name evidence="1" type="ORF">CK500_14365</name>
</gene>
<reference evidence="1 2" key="1">
    <citation type="submission" date="2017-08" db="EMBL/GenBank/DDBJ databases">
        <title>The strain WRN001 was isolated from Binhai saline alkaline soil, Tianjin, China.</title>
        <authorList>
            <person name="Liu D."/>
            <person name="Zhang G."/>
        </authorList>
    </citation>
    <scope>NUCLEOTIDE SEQUENCE [LARGE SCALE GENOMIC DNA]</scope>
    <source>
        <strain evidence="1 2">WN019</strain>
    </source>
</reference>
<protein>
    <submittedName>
        <fullName evidence="1">Uncharacterized protein</fullName>
    </submittedName>
</protein>